<evidence type="ECO:0000256" key="3">
    <source>
        <dbReference type="ARBA" id="ARBA00023163"/>
    </source>
</evidence>
<protein>
    <submittedName>
        <fullName evidence="5">MarR family winged helix-turn-helix transcriptional regulator</fullName>
    </submittedName>
</protein>
<keyword evidence="6" id="KW-1185">Reference proteome</keyword>
<evidence type="ECO:0000256" key="2">
    <source>
        <dbReference type="ARBA" id="ARBA00023125"/>
    </source>
</evidence>
<dbReference type="PROSITE" id="PS01117">
    <property type="entry name" value="HTH_MARR_1"/>
    <property type="match status" value="1"/>
</dbReference>
<dbReference type="SMART" id="SM00347">
    <property type="entry name" value="HTH_MARR"/>
    <property type="match status" value="1"/>
</dbReference>
<dbReference type="Pfam" id="PF01047">
    <property type="entry name" value="MarR"/>
    <property type="match status" value="1"/>
</dbReference>
<evidence type="ECO:0000256" key="1">
    <source>
        <dbReference type="ARBA" id="ARBA00023015"/>
    </source>
</evidence>
<dbReference type="InterPro" id="IPR036390">
    <property type="entry name" value="WH_DNA-bd_sf"/>
</dbReference>
<evidence type="ECO:0000259" key="4">
    <source>
        <dbReference type="PROSITE" id="PS50995"/>
    </source>
</evidence>
<dbReference type="SUPFAM" id="SSF46785">
    <property type="entry name" value="Winged helix' DNA-binding domain"/>
    <property type="match status" value="1"/>
</dbReference>
<dbReference type="PANTHER" id="PTHR33164">
    <property type="entry name" value="TRANSCRIPTIONAL REGULATOR, MARR FAMILY"/>
    <property type="match status" value="1"/>
</dbReference>
<dbReference type="InterPro" id="IPR036388">
    <property type="entry name" value="WH-like_DNA-bd_sf"/>
</dbReference>
<reference evidence="5 6" key="1">
    <citation type="submission" date="2024-04" db="EMBL/GenBank/DDBJ databases">
        <title>Novel species of the genus Ideonella isolated from streams.</title>
        <authorList>
            <person name="Lu H."/>
        </authorList>
    </citation>
    <scope>NUCLEOTIDE SEQUENCE [LARGE SCALE GENOMIC DNA]</scope>
    <source>
        <strain evidence="5 6">LYT19W</strain>
    </source>
</reference>
<sequence length="143" mass="15325">MAHAAALAVMGVVPEVMRELRSAMRSAAPDSLTVPQFRALIFAWRQPSTTVGDLAAHLGVTVPTASVNVTRLAKAGWLVVASDTDDKRRRLISLTPAGQTLVEAAWARTARSFSHRLASLPDSALTQLREAMELLRVLCAPAV</sequence>
<keyword evidence="1" id="KW-0805">Transcription regulation</keyword>
<dbReference type="EMBL" id="JBBUTI010000006">
    <property type="protein sequence ID" value="MEK8046745.1"/>
    <property type="molecule type" value="Genomic_DNA"/>
</dbReference>
<dbReference type="RefSeq" id="WP_341399042.1">
    <property type="nucleotide sequence ID" value="NZ_JBBUTI010000006.1"/>
</dbReference>
<name>A0ABU9C661_9BURK</name>
<accession>A0ABU9C661</accession>
<dbReference type="InterPro" id="IPR023187">
    <property type="entry name" value="Tscrpt_reg_MarR-type_CS"/>
</dbReference>
<dbReference type="InterPro" id="IPR039422">
    <property type="entry name" value="MarR/SlyA-like"/>
</dbReference>
<dbReference type="PROSITE" id="PS50995">
    <property type="entry name" value="HTH_MARR_2"/>
    <property type="match status" value="1"/>
</dbReference>
<evidence type="ECO:0000313" key="6">
    <source>
        <dbReference type="Proteomes" id="UP001379945"/>
    </source>
</evidence>
<gene>
    <name evidence="5" type="ORF">AACH00_10330</name>
</gene>
<dbReference type="Proteomes" id="UP001379945">
    <property type="component" value="Unassembled WGS sequence"/>
</dbReference>
<keyword evidence="3" id="KW-0804">Transcription</keyword>
<organism evidence="5 6">
    <name type="scientific">Ideonella margarita</name>
    <dbReference type="NCBI Taxonomy" id="2984191"/>
    <lineage>
        <taxon>Bacteria</taxon>
        <taxon>Pseudomonadati</taxon>
        <taxon>Pseudomonadota</taxon>
        <taxon>Betaproteobacteria</taxon>
        <taxon>Burkholderiales</taxon>
        <taxon>Sphaerotilaceae</taxon>
        <taxon>Ideonella</taxon>
    </lineage>
</organism>
<dbReference type="PANTHER" id="PTHR33164:SF43">
    <property type="entry name" value="HTH-TYPE TRANSCRIPTIONAL REPRESSOR YETL"/>
    <property type="match status" value="1"/>
</dbReference>
<dbReference type="Gene3D" id="1.10.10.10">
    <property type="entry name" value="Winged helix-like DNA-binding domain superfamily/Winged helix DNA-binding domain"/>
    <property type="match status" value="1"/>
</dbReference>
<evidence type="ECO:0000313" key="5">
    <source>
        <dbReference type="EMBL" id="MEK8046745.1"/>
    </source>
</evidence>
<feature type="domain" description="HTH marR-type" evidence="4">
    <location>
        <begin position="1"/>
        <end position="140"/>
    </location>
</feature>
<comment type="caution">
    <text evidence="5">The sequence shown here is derived from an EMBL/GenBank/DDBJ whole genome shotgun (WGS) entry which is preliminary data.</text>
</comment>
<keyword evidence="2" id="KW-0238">DNA-binding</keyword>
<dbReference type="InterPro" id="IPR000835">
    <property type="entry name" value="HTH_MarR-typ"/>
</dbReference>
<proteinExistence type="predicted"/>